<dbReference type="InterPro" id="IPR052179">
    <property type="entry name" value="DD-CPase-like"/>
</dbReference>
<dbReference type="GO" id="GO:0006508">
    <property type="term" value="P:proteolysis"/>
    <property type="evidence" value="ECO:0007669"/>
    <property type="project" value="InterPro"/>
</dbReference>
<reference evidence="4" key="1">
    <citation type="submission" date="2016-10" db="EMBL/GenBank/DDBJ databases">
        <authorList>
            <person name="Varghese N."/>
            <person name="Submissions S."/>
        </authorList>
    </citation>
    <scope>NUCLEOTIDE SEQUENCE [LARGE SCALE GENOMIC DNA]</scope>
    <source>
        <strain evidence="4">CGMCC 1.3704</strain>
    </source>
</reference>
<evidence type="ECO:0000313" key="4">
    <source>
        <dbReference type="Proteomes" id="UP000183557"/>
    </source>
</evidence>
<keyword evidence="4" id="KW-1185">Reference proteome</keyword>
<evidence type="ECO:0000259" key="2">
    <source>
        <dbReference type="Pfam" id="PF02557"/>
    </source>
</evidence>
<dbReference type="PANTHER" id="PTHR34385:SF1">
    <property type="entry name" value="PEPTIDOGLYCAN L-ALANYL-D-GLUTAMATE ENDOPEPTIDASE CWLK"/>
    <property type="match status" value="1"/>
</dbReference>
<dbReference type="Proteomes" id="UP000183557">
    <property type="component" value="Unassembled WGS sequence"/>
</dbReference>
<dbReference type="Gene3D" id="3.30.1380.10">
    <property type="match status" value="1"/>
</dbReference>
<sequence>MKKVMLCTMMSITLVACSSDTEETAEDVPASNTVEEKETQEDSVEVDKEEENEDTEQEEIKGEENSNSDSKDKVLDDGTVEVGEPASIQVVVNKERKLPADYIPEDLIVPDVPFYFTEDHPKKQMRAVAADALEKLFAAAEKDGLDLVAASGYRSFDRQKNIYDGYVAEYGKEETDKFSAQPGTSEHQTGLAMDVTSAQVAFQLEESFGNTSEGEWLAEHAHEYGFIIRYLEGAQEITGYTYEPWHLRYVGKDISSTIHNQEVTLEEFFGLHPSNE</sequence>
<dbReference type="PROSITE" id="PS51257">
    <property type="entry name" value="PROKAR_LIPOPROTEIN"/>
    <property type="match status" value="1"/>
</dbReference>
<feature type="region of interest" description="Disordered" evidence="1">
    <location>
        <begin position="18"/>
        <end position="80"/>
    </location>
</feature>
<keyword evidence="3" id="KW-0378">Hydrolase</keyword>
<feature type="compositionally biased region" description="Basic and acidic residues" evidence="1">
    <location>
        <begin position="58"/>
        <end position="76"/>
    </location>
</feature>
<dbReference type="CDD" id="cd14852">
    <property type="entry name" value="LD-carboxypeptidase"/>
    <property type="match status" value="1"/>
</dbReference>
<proteinExistence type="predicted"/>
<evidence type="ECO:0000256" key="1">
    <source>
        <dbReference type="SAM" id="MobiDB-lite"/>
    </source>
</evidence>
<gene>
    <name evidence="3" type="ORF">SAMN04487936_103112</name>
</gene>
<name>A0A1I3SUV2_HALDA</name>
<feature type="domain" description="D-alanyl-D-alanine carboxypeptidase-like core" evidence="2">
    <location>
        <begin position="123"/>
        <end position="252"/>
    </location>
</feature>
<accession>A0A1I3SUV2</accession>
<keyword evidence="3" id="KW-0121">Carboxypeptidase</keyword>
<feature type="compositionally biased region" description="Acidic residues" evidence="1">
    <location>
        <begin position="38"/>
        <end position="57"/>
    </location>
</feature>
<dbReference type="PANTHER" id="PTHR34385">
    <property type="entry name" value="D-ALANYL-D-ALANINE CARBOXYPEPTIDASE"/>
    <property type="match status" value="1"/>
</dbReference>
<organism evidence="3 4">
    <name type="scientific">Halobacillus dabanensis</name>
    <dbReference type="NCBI Taxonomy" id="240302"/>
    <lineage>
        <taxon>Bacteria</taxon>
        <taxon>Bacillati</taxon>
        <taxon>Bacillota</taxon>
        <taxon>Bacilli</taxon>
        <taxon>Bacillales</taxon>
        <taxon>Bacillaceae</taxon>
        <taxon>Halobacillus</taxon>
    </lineage>
</organism>
<dbReference type="GO" id="GO:0004180">
    <property type="term" value="F:carboxypeptidase activity"/>
    <property type="evidence" value="ECO:0007669"/>
    <property type="project" value="UniProtKB-KW"/>
</dbReference>
<dbReference type="InterPro" id="IPR058193">
    <property type="entry name" value="VanY/YodJ_core_dom"/>
</dbReference>
<dbReference type="RefSeq" id="WP_075035731.1">
    <property type="nucleotide sequence ID" value="NZ_FOSB01000003.1"/>
</dbReference>
<dbReference type="SUPFAM" id="SSF55166">
    <property type="entry name" value="Hedgehog/DD-peptidase"/>
    <property type="match status" value="1"/>
</dbReference>
<dbReference type="EMBL" id="FOSB01000003">
    <property type="protein sequence ID" value="SFJ62585.1"/>
    <property type="molecule type" value="Genomic_DNA"/>
</dbReference>
<evidence type="ECO:0000313" key="3">
    <source>
        <dbReference type="EMBL" id="SFJ62585.1"/>
    </source>
</evidence>
<dbReference type="InterPro" id="IPR003709">
    <property type="entry name" value="VanY-like_core_dom"/>
</dbReference>
<dbReference type="AlphaFoldDB" id="A0A1I3SUV2"/>
<protein>
    <submittedName>
        <fullName evidence="3">D-alanyl-D-alanine carboxypeptidase</fullName>
    </submittedName>
</protein>
<dbReference type="InterPro" id="IPR009045">
    <property type="entry name" value="Zn_M74/Hedgehog-like"/>
</dbReference>
<keyword evidence="3" id="KW-0645">Protease</keyword>
<dbReference type="Pfam" id="PF02557">
    <property type="entry name" value="VanY"/>
    <property type="match status" value="1"/>
</dbReference>